<keyword evidence="1" id="KW-0614">Plasmid</keyword>
<accession>A0ABZ2BJ33</accession>
<evidence type="ECO:0000313" key="2">
    <source>
        <dbReference type="Proteomes" id="UP001432360"/>
    </source>
</evidence>
<reference evidence="1" key="1">
    <citation type="submission" date="2023-08" db="EMBL/GenBank/DDBJ databases">
        <title>Complete genome sequence of Sinorhizobium chiapanecum ITTG S70 isolated from Acaciella angustissima nodules in Chiapas-Mexico.</title>
        <authorList>
            <person name="Rincon-Rosales R."/>
            <person name="Rogel M.A."/>
            <person name="Rincon-Medina C.I."/>
            <person name="Guerrero G."/>
            <person name="Manzano-Gomez L.A."/>
            <person name="Lopez-Lopez A."/>
            <person name="Rincon Molina F.A."/>
            <person name="Martinez-Romero E."/>
        </authorList>
    </citation>
    <scope>NUCLEOTIDE SEQUENCE</scope>
    <source>
        <strain evidence="1">ITTG S70</strain>
        <plasmid evidence="1">pSchITTGS70c</plasmid>
    </source>
</reference>
<gene>
    <name evidence="1" type="ORF">RB548_23760</name>
</gene>
<name>A0ABZ2BJ33_9HYPH</name>
<protein>
    <submittedName>
        <fullName evidence="1">UPF0262 family protein</fullName>
    </submittedName>
</protein>
<proteinExistence type="predicted"/>
<dbReference type="RefSeq" id="WP_331375450.1">
    <property type="nucleotide sequence ID" value="NZ_CP133151.1"/>
</dbReference>
<dbReference type="InterPro" id="IPR008321">
    <property type="entry name" value="UCP032146"/>
</dbReference>
<dbReference type="NCBIfam" id="NF002769">
    <property type="entry name" value="PRK02853.1"/>
    <property type="match status" value="1"/>
</dbReference>
<organism evidence="1 2">
    <name type="scientific">Sinorhizobium chiapasense</name>
    <dbReference type="NCBI Taxonomy" id="501572"/>
    <lineage>
        <taxon>Bacteria</taxon>
        <taxon>Pseudomonadati</taxon>
        <taxon>Pseudomonadota</taxon>
        <taxon>Alphaproteobacteria</taxon>
        <taxon>Hyphomicrobiales</taxon>
        <taxon>Rhizobiaceae</taxon>
        <taxon>Sinorhizobium/Ensifer group</taxon>
        <taxon>Sinorhizobium</taxon>
    </lineage>
</organism>
<dbReference type="Pfam" id="PF06793">
    <property type="entry name" value="UPF0262"/>
    <property type="match status" value="1"/>
</dbReference>
<evidence type="ECO:0000313" key="1">
    <source>
        <dbReference type="EMBL" id="WVT06386.1"/>
    </source>
</evidence>
<dbReference type="EMBL" id="CP133151">
    <property type="protein sequence ID" value="WVT06386.1"/>
    <property type="molecule type" value="Genomic_DNA"/>
</dbReference>
<geneLocation type="plasmid" evidence="1 2">
    <name>pSchITTGS70c</name>
</geneLocation>
<keyword evidence="2" id="KW-1185">Reference proteome</keyword>
<dbReference type="Proteomes" id="UP001432360">
    <property type="component" value="Plasmid pSchITTGS70c"/>
</dbReference>
<sequence>MTAAMFRLYDVSLDGSLSGRNSHLKREQAIAIDDLLEYNTFVPVGHEGGPYRLSLALADSRLALHITTEDGAHVVRHSLSLTSFRRLFKDYFLICESYHNALTHPNPQRLEAIDMGRRAIHDDASDVLRERLAPKVTVDKNTARRLFTLFYALFAERHPAAVREVPQPGLRKLCTGAGVGIAIGIEASRAEQRR</sequence>